<evidence type="ECO:0000313" key="1">
    <source>
        <dbReference type="EMBL" id="RAZ90158.1"/>
    </source>
</evidence>
<protein>
    <submittedName>
        <fullName evidence="1">Uncharacterized protein</fullName>
    </submittedName>
</protein>
<name>A0A330HQY7_9HYPH</name>
<reference evidence="1 2" key="2">
    <citation type="submission" date="2018-07" db="EMBL/GenBank/DDBJ databases">
        <title>Diversity of Mesorhizobium strains in Brazil.</title>
        <authorList>
            <person name="Helene L.C.F."/>
            <person name="Dall'Agnol R."/>
            <person name="Delamuta J.R.M."/>
            <person name="Hungria M."/>
        </authorList>
    </citation>
    <scope>NUCLEOTIDE SEQUENCE [LARGE SCALE GENOMIC DNA]</scope>
    <source>
        <strain evidence="1 2">AC99b</strain>
    </source>
</reference>
<gene>
    <name evidence="1" type="ORF">DPM33_15125</name>
</gene>
<dbReference type="AlphaFoldDB" id="A0A330HQY7"/>
<keyword evidence="2" id="KW-1185">Reference proteome</keyword>
<accession>A0A330HQY7</accession>
<comment type="caution">
    <text evidence="1">The sequence shown here is derived from an EMBL/GenBank/DDBJ whole genome shotgun (WGS) entry which is preliminary data.</text>
</comment>
<organism evidence="1 2">
    <name type="scientific">Mesorhizobium hawassense</name>
    <dbReference type="NCBI Taxonomy" id="1209954"/>
    <lineage>
        <taxon>Bacteria</taxon>
        <taxon>Pseudomonadati</taxon>
        <taxon>Pseudomonadota</taxon>
        <taxon>Alphaproteobacteria</taxon>
        <taxon>Hyphomicrobiales</taxon>
        <taxon>Phyllobacteriaceae</taxon>
        <taxon>Mesorhizobium</taxon>
    </lineage>
</organism>
<proteinExistence type="predicted"/>
<dbReference type="Proteomes" id="UP000251558">
    <property type="component" value="Unassembled WGS sequence"/>
</dbReference>
<reference evidence="2" key="1">
    <citation type="submission" date="2018-06" db="EMBL/GenBank/DDBJ databases">
        <authorList>
            <person name="Helene L.C."/>
            <person name="Dall'Agnol R."/>
            <person name="Delamuta J.R."/>
            <person name="Hungria M."/>
        </authorList>
    </citation>
    <scope>NUCLEOTIDE SEQUENCE [LARGE SCALE GENOMIC DNA]</scope>
    <source>
        <strain evidence="2">AC99b</strain>
    </source>
</reference>
<dbReference type="EMBL" id="QMBP01000006">
    <property type="protein sequence ID" value="RAZ90158.1"/>
    <property type="molecule type" value="Genomic_DNA"/>
</dbReference>
<evidence type="ECO:0000313" key="2">
    <source>
        <dbReference type="Proteomes" id="UP000251558"/>
    </source>
</evidence>
<sequence length="67" mass="7784">MVEVWLPAGDVDEIERETQRQMRHFLPKLTLALGREPKEREVDMLHACLFKHFSEARQVAPADALLN</sequence>